<reference evidence="2 3" key="1">
    <citation type="submission" date="2020-03" db="EMBL/GenBank/DDBJ databases">
        <title>Genomic Encyclopedia of Type Strains, Phase IV (KMG-IV): sequencing the most valuable type-strain genomes for metagenomic binning, comparative biology and taxonomic classification.</title>
        <authorList>
            <person name="Goeker M."/>
        </authorList>
    </citation>
    <scope>NUCLEOTIDE SEQUENCE [LARGE SCALE GENOMIC DNA]</scope>
    <source>
        <strain evidence="2 3">DSM 5718</strain>
    </source>
</reference>
<sequence>MKPFHFSAQRTIGTVSSCFVLIAWLLGNVHGVAYTNDSLHFAASGHSFWHNGTWIDANGARLTHWQPLYPTVLGLFLKHDSGVFVLHLLCLICFIYGTWRLIRLWQLSAWCYVAIVCHPMVLTAFSFVWTEALALPLFVWFLWGYERLRLYTGAQRLPVFLLLVALIWCRFSFLPPIYALLLWDIYHFQQTKQLRLAWLLLAVSLLAVFAWVAYAYLLQGGMLENYGMWQANWLNTLILYMQAWGNYFLPSATVVLLPVAAIISIIAFVQRLIKLPDAFFPRRLAAAAGACFLFLLMVNIQSYDDQLRYLLPVWLCFVPAVGNLCPTASRSKVWHVVLITWLLGTAARSLHAAFFWQHIRQSASIIEQPLIRNHTKELLSKASVHKR</sequence>
<dbReference type="AlphaFoldDB" id="A0A846MTS4"/>
<dbReference type="EMBL" id="JAASRN010000005">
    <property type="protein sequence ID" value="NIK74700.1"/>
    <property type="molecule type" value="Genomic_DNA"/>
</dbReference>
<organism evidence="2 3">
    <name type="scientific">Thermonema lapsum</name>
    <dbReference type="NCBI Taxonomy" id="28195"/>
    <lineage>
        <taxon>Bacteria</taxon>
        <taxon>Pseudomonadati</taxon>
        <taxon>Bacteroidota</taxon>
        <taxon>Cytophagia</taxon>
        <taxon>Cytophagales</taxon>
        <taxon>Thermonemataceae</taxon>
        <taxon>Thermonema</taxon>
    </lineage>
</organism>
<accession>A0A846MTS4</accession>
<evidence type="ECO:0000313" key="3">
    <source>
        <dbReference type="Proteomes" id="UP000537126"/>
    </source>
</evidence>
<keyword evidence="1" id="KW-0812">Transmembrane</keyword>
<feature type="transmembrane region" description="Helical" evidence="1">
    <location>
        <begin position="247"/>
        <end position="272"/>
    </location>
</feature>
<evidence type="ECO:0000313" key="2">
    <source>
        <dbReference type="EMBL" id="NIK74700.1"/>
    </source>
</evidence>
<dbReference type="Proteomes" id="UP000537126">
    <property type="component" value="Unassembled WGS sequence"/>
</dbReference>
<feature type="transmembrane region" description="Helical" evidence="1">
    <location>
        <begin position="195"/>
        <end position="217"/>
    </location>
</feature>
<name>A0A846MTS4_9BACT</name>
<evidence type="ECO:0000256" key="1">
    <source>
        <dbReference type="SAM" id="Phobius"/>
    </source>
</evidence>
<proteinExistence type="predicted"/>
<keyword evidence="1" id="KW-0472">Membrane</keyword>
<gene>
    <name evidence="2" type="ORF">FHS56_002232</name>
</gene>
<feature type="transmembrane region" description="Helical" evidence="1">
    <location>
        <begin position="333"/>
        <end position="356"/>
    </location>
</feature>
<protein>
    <submittedName>
        <fullName evidence="2">Uncharacterized protein</fullName>
    </submittedName>
</protein>
<comment type="caution">
    <text evidence="2">The sequence shown here is derived from an EMBL/GenBank/DDBJ whole genome shotgun (WGS) entry which is preliminary data.</text>
</comment>
<keyword evidence="1" id="KW-1133">Transmembrane helix</keyword>
<feature type="transmembrane region" description="Helical" evidence="1">
    <location>
        <begin position="83"/>
        <end position="102"/>
    </location>
</feature>
<feature type="transmembrane region" description="Helical" evidence="1">
    <location>
        <begin position="284"/>
        <end position="303"/>
    </location>
</feature>
<feature type="transmembrane region" description="Helical" evidence="1">
    <location>
        <begin position="159"/>
        <end position="183"/>
    </location>
</feature>
<feature type="transmembrane region" description="Helical" evidence="1">
    <location>
        <begin position="109"/>
        <end position="139"/>
    </location>
</feature>
<keyword evidence="3" id="KW-1185">Reference proteome</keyword>